<evidence type="ECO:0000313" key="12">
    <source>
        <dbReference type="Proteomes" id="UP001470230"/>
    </source>
</evidence>
<reference evidence="11 12" key="1">
    <citation type="submission" date="2024-04" db="EMBL/GenBank/DDBJ databases">
        <title>Tritrichomonas musculus Genome.</title>
        <authorList>
            <person name="Alves-Ferreira E."/>
            <person name="Grigg M."/>
            <person name="Lorenzi H."/>
            <person name="Galac M."/>
        </authorList>
    </citation>
    <scope>NUCLEOTIDE SEQUENCE [LARGE SCALE GENOMIC DNA]</scope>
    <source>
        <strain evidence="11 12">EAF2021</strain>
    </source>
</reference>
<evidence type="ECO:0000256" key="3">
    <source>
        <dbReference type="ARBA" id="ARBA00022679"/>
    </source>
</evidence>
<evidence type="ECO:0000259" key="9">
    <source>
        <dbReference type="Pfam" id="PF04577"/>
    </source>
</evidence>
<evidence type="ECO:0000256" key="8">
    <source>
        <dbReference type="SAM" id="Phobius"/>
    </source>
</evidence>
<evidence type="ECO:0000256" key="6">
    <source>
        <dbReference type="ARBA" id="ARBA00023136"/>
    </source>
</evidence>
<keyword evidence="7" id="KW-0325">Glycoprotein</keyword>
<evidence type="ECO:0000256" key="4">
    <source>
        <dbReference type="ARBA" id="ARBA00022692"/>
    </source>
</evidence>
<dbReference type="PANTHER" id="PTHR20961">
    <property type="entry name" value="GLYCOSYLTRANSFERASE"/>
    <property type="match status" value="1"/>
</dbReference>
<sequence length="389" mass="46014">MHKRIATFHTQFILLYVAFALILNLLRYKKPNLKPEKALREFRPKKIITDPLSQIPNWVPAPIPQYKAANYYPYIRINSLVSMCNESFNKSVPEDPTVITCIINAVVFKKGQIITSSFSWHHFWQYYDTKDQDSVNLTSLEIIDQAVYYFHPFHTCYFHLLIETFPLLLSFGKKILKDSVILHGRLLKKQFNELLSLFEVKFIRTLYVGLPVYVKKLYVTNPYFLDGCNPNALRHFRYLILKKCQIIDLPSTKNLIYNRKRSRFIKNFDVLVESLKSELPSYEFIIFPDKMNIVEQAKLWRSVRFAMMIHGSTLTNIIFMRPKTVVVEFARKDCRNSFVMLCRVLGIRIHVVLFNNQTKYFSMWVEPNIIIPAVRKIMEMLDKEKLTEI</sequence>
<dbReference type="EMBL" id="JAPFFF010000063">
    <property type="protein sequence ID" value="KAK8836750.1"/>
    <property type="molecule type" value="Genomic_DNA"/>
</dbReference>
<accession>A0ABR2GU87</accession>
<dbReference type="Pfam" id="PF04577">
    <property type="entry name" value="Glyco_transf_61"/>
    <property type="match status" value="1"/>
</dbReference>
<evidence type="ECO:0000313" key="10">
    <source>
        <dbReference type="EMBL" id="KAK8833777.1"/>
    </source>
</evidence>
<keyword evidence="5 8" id="KW-1133">Transmembrane helix</keyword>
<feature type="transmembrane region" description="Helical" evidence="8">
    <location>
        <begin position="6"/>
        <end position="26"/>
    </location>
</feature>
<protein>
    <recommendedName>
        <fullName evidence="9">Glycosyltransferase 61 catalytic domain-containing protein</fullName>
    </recommendedName>
</protein>
<dbReference type="InterPro" id="IPR049625">
    <property type="entry name" value="Glyco_transf_61_cat"/>
</dbReference>
<comment type="caution">
    <text evidence="11">The sequence shown here is derived from an EMBL/GenBank/DDBJ whole genome shotgun (WGS) entry which is preliminary data.</text>
</comment>
<dbReference type="Proteomes" id="UP001470230">
    <property type="component" value="Unassembled WGS sequence"/>
</dbReference>
<keyword evidence="12" id="KW-1185">Reference proteome</keyword>
<dbReference type="PANTHER" id="PTHR20961:SF38">
    <property type="entry name" value="PROTEIN O-LINKED-MANNOSE BETA-1,4-N-ACETYLGLUCOSAMINYLTRANSFERASE 2"/>
    <property type="match status" value="1"/>
</dbReference>
<keyword evidence="4 8" id="KW-0812">Transmembrane</keyword>
<keyword evidence="2" id="KW-0328">Glycosyltransferase</keyword>
<organism evidence="11 12">
    <name type="scientific">Tritrichomonas musculus</name>
    <dbReference type="NCBI Taxonomy" id="1915356"/>
    <lineage>
        <taxon>Eukaryota</taxon>
        <taxon>Metamonada</taxon>
        <taxon>Parabasalia</taxon>
        <taxon>Tritrichomonadida</taxon>
        <taxon>Tritrichomonadidae</taxon>
        <taxon>Tritrichomonas</taxon>
    </lineage>
</organism>
<keyword evidence="6 8" id="KW-0472">Membrane</keyword>
<evidence type="ECO:0000256" key="5">
    <source>
        <dbReference type="ARBA" id="ARBA00022989"/>
    </source>
</evidence>
<gene>
    <name evidence="11" type="ORF">M9Y10_037268</name>
    <name evidence="10" type="ORF">M9Y10_040449</name>
</gene>
<evidence type="ECO:0000256" key="7">
    <source>
        <dbReference type="ARBA" id="ARBA00023180"/>
    </source>
</evidence>
<feature type="domain" description="Glycosyltransferase 61 catalytic" evidence="9">
    <location>
        <begin position="157"/>
        <end position="327"/>
    </location>
</feature>
<proteinExistence type="predicted"/>
<evidence type="ECO:0000256" key="1">
    <source>
        <dbReference type="ARBA" id="ARBA00004167"/>
    </source>
</evidence>
<dbReference type="EMBL" id="JAPFFF010000660">
    <property type="protein sequence ID" value="KAK8833777.1"/>
    <property type="molecule type" value="Genomic_DNA"/>
</dbReference>
<comment type="subcellular location">
    <subcellularLocation>
        <location evidence="1">Membrane</location>
        <topology evidence="1">Single-pass membrane protein</topology>
    </subcellularLocation>
</comment>
<keyword evidence="3" id="KW-0808">Transferase</keyword>
<evidence type="ECO:0000256" key="2">
    <source>
        <dbReference type="ARBA" id="ARBA00022676"/>
    </source>
</evidence>
<name>A0ABR2GU87_9EUKA</name>
<evidence type="ECO:0000313" key="11">
    <source>
        <dbReference type="EMBL" id="KAK8836750.1"/>
    </source>
</evidence>
<dbReference type="InterPro" id="IPR007657">
    <property type="entry name" value="Glycosyltransferase_61"/>
</dbReference>